<dbReference type="OrthoDB" id="9816564at2"/>
<evidence type="ECO:0000313" key="4">
    <source>
        <dbReference type="Proteomes" id="UP000184501"/>
    </source>
</evidence>
<dbReference type="AlphaFoldDB" id="A0A1M4Z1S4"/>
<reference evidence="3 4" key="1">
    <citation type="submission" date="2016-11" db="EMBL/GenBank/DDBJ databases">
        <authorList>
            <person name="Jaros S."/>
            <person name="Januszkiewicz K."/>
            <person name="Wedrychowicz H."/>
        </authorList>
    </citation>
    <scope>NUCLEOTIDE SEQUENCE [LARGE SCALE GENOMIC DNA]</scope>
    <source>
        <strain evidence="3 4">DSM 44523</strain>
    </source>
</reference>
<dbReference type="STRING" id="2017.SAMN05444320_102571"/>
<dbReference type="Pfam" id="PF02585">
    <property type="entry name" value="PIG-L"/>
    <property type="match status" value="1"/>
</dbReference>
<dbReference type="Gene3D" id="3.40.50.10320">
    <property type="entry name" value="LmbE-like"/>
    <property type="match status" value="1"/>
</dbReference>
<organism evidence="3 4">
    <name type="scientific">Streptoalloteichus hindustanus</name>
    <dbReference type="NCBI Taxonomy" id="2017"/>
    <lineage>
        <taxon>Bacteria</taxon>
        <taxon>Bacillati</taxon>
        <taxon>Actinomycetota</taxon>
        <taxon>Actinomycetes</taxon>
        <taxon>Pseudonocardiales</taxon>
        <taxon>Pseudonocardiaceae</taxon>
        <taxon>Streptoalloteichus</taxon>
    </lineage>
</organism>
<dbReference type="SUPFAM" id="SSF102588">
    <property type="entry name" value="LmbE-like"/>
    <property type="match status" value="1"/>
</dbReference>
<dbReference type="InterPro" id="IPR003737">
    <property type="entry name" value="GlcNAc_PI_deacetylase-related"/>
</dbReference>
<gene>
    <name evidence="3" type="ORF">SAMN05444320_102571</name>
</gene>
<dbReference type="InterPro" id="IPR024078">
    <property type="entry name" value="LmbE-like_dom_sf"/>
</dbReference>
<proteinExistence type="predicted"/>
<feature type="region of interest" description="Disordered" evidence="2">
    <location>
        <begin position="223"/>
        <end position="259"/>
    </location>
</feature>
<dbReference type="Proteomes" id="UP000184501">
    <property type="component" value="Unassembled WGS sequence"/>
</dbReference>
<name>A0A1M4Z1S4_STRHI</name>
<evidence type="ECO:0000313" key="3">
    <source>
        <dbReference type="EMBL" id="SHF12019.1"/>
    </source>
</evidence>
<keyword evidence="4" id="KW-1185">Reference proteome</keyword>
<evidence type="ECO:0000256" key="2">
    <source>
        <dbReference type="SAM" id="MobiDB-lite"/>
    </source>
</evidence>
<dbReference type="EMBL" id="FQVN01000002">
    <property type="protein sequence ID" value="SHF12019.1"/>
    <property type="molecule type" value="Genomic_DNA"/>
</dbReference>
<dbReference type="RefSeq" id="WP_073480780.1">
    <property type="nucleotide sequence ID" value="NZ_FQVN01000002.1"/>
</dbReference>
<accession>A0A1M4Z1S4</accession>
<protein>
    <submittedName>
        <fullName evidence="3">N-acetylglucosaminyl deacetylase, LmbE family</fullName>
    </submittedName>
</protein>
<keyword evidence="1" id="KW-0862">Zinc</keyword>
<sequence>MRLTLIAPHPDDIALSVGGWLNQVGPRLRAAGWWLDLVTVFTRSVYAPLAEADVRGEDAVSRLRLAEDLRFARYQELRYSALGLRDCSCLGMDDERELVAPTDTDPRRSTVDRWVAEAVTGSTVVVAPLAVGGHVDHRLVRHAVDNALGATPCLWYEDLPYALETTVPTPRSPADDRPLCPSLVDITPHLPAKRAGLTCYRSQMSDGDIEDILGYRPDGGGTATERLWSSPDLAPHLAHDLGLGEPAPSHPTPVDLEDK</sequence>
<evidence type="ECO:0000256" key="1">
    <source>
        <dbReference type="ARBA" id="ARBA00022833"/>
    </source>
</evidence>
<dbReference type="GO" id="GO:0016137">
    <property type="term" value="P:glycoside metabolic process"/>
    <property type="evidence" value="ECO:0007669"/>
    <property type="project" value="UniProtKB-ARBA"/>
</dbReference>